<dbReference type="STRING" id="559304.G8YQ84"/>
<keyword evidence="3" id="KW-1185">Reference proteome</keyword>
<dbReference type="FunCoup" id="G8YQ84">
    <property type="interactions" value="46"/>
</dbReference>
<evidence type="ECO:0000259" key="1">
    <source>
        <dbReference type="Pfam" id="PF06916"/>
    </source>
</evidence>
<reference evidence="2 3" key="1">
    <citation type="journal article" date="2012" name="G3 (Bethesda)">
        <title>Pichia sorbitophila, an interspecies yeast hybrid reveals early steps of genome resolution following polyploidization.</title>
        <authorList>
            <person name="Leh Louis V."/>
            <person name="Despons L."/>
            <person name="Friedrich A."/>
            <person name="Martin T."/>
            <person name="Durrens P."/>
            <person name="Casaregola S."/>
            <person name="Neuveglise C."/>
            <person name="Fairhead C."/>
            <person name="Marck C."/>
            <person name="Cruz J.A."/>
            <person name="Straub M.L."/>
            <person name="Kugler V."/>
            <person name="Sacerdot C."/>
            <person name="Uzunov Z."/>
            <person name="Thierry A."/>
            <person name="Weiss S."/>
            <person name="Bleykasten C."/>
            <person name="De Montigny J."/>
            <person name="Jacques N."/>
            <person name="Jung P."/>
            <person name="Lemaire M."/>
            <person name="Mallet S."/>
            <person name="Morel G."/>
            <person name="Richard G.F."/>
            <person name="Sarkar A."/>
            <person name="Savel G."/>
            <person name="Schacherer J."/>
            <person name="Seret M.L."/>
            <person name="Talla E."/>
            <person name="Samson G."/>
            <person name="Jubin C."/>
            <person name="Poulain J."/>
            <person name="Vacherie B."/>
            <person name="Barbe V."/>
            <person name="Pelletier E."/>
            <person name="Sherman D.J."/>
            <person name="Westhof E."/>
            <person name="Weissenbach J."/>
            <person name="Baret P.V."/>
            <person name="Wincker P."/>
            <person name="Gaillardin C."/>
            <person name="Dujon B."/>
            <person name="Souciet J.L."/>
        </authorList>
    </citation>
    <scope>NUCLEOTIDE SEQUENCE [LARGE SCALE GENOMIC DNA]</scope>
    <source>
        <strain evidence="3">ATCC MYA-4447 / BCRC 22081 / CBS 7064 / NBRC 10061 / NRRL Y-12695</strain>
    </source>
</reference>
<feature type="domain" description="DUF1279" evidence="1">
    <location>
        <begin position="57"/>
        <end position="177"/>
    </location>
</feature>
<dbReference type="InterPro" id="IPR045866">
    <property type="entry name" value="FAM210A/B-like"/>
</dbReference>
<name>G8YQ84_PICSO</name>
<proteinExistence type="predicted"/>
<protein>
    <submittedName>
        <fullName evidence="2">Piso0_000849 protein</fullName>
    </submittedName>
</protein>
<dbReference type="GO" id="GO:0005739">
    <property type="term" value="C:mitochondrion"/>
    <property type="evidence" value="ECO:0007669"/>
    <property type="project" value="TreeGrafter"/>
</dbReference>
<dbReference type="eggNOG" id="KOG4526">
    <property type="taxonomic scope" value="Eukaryota"/>
</dbReference>
<dbReference type="HOGENOM" id="CLU_059211_2_0_1"/>
<dbReference type="InParanoid" id="G8YQ84"/>
<evidence type="ECO:0000313" key="2">
    <source>
        <dbReference type="EMBL" id="CCE78819.1"/>
    </source>
</evidence>
<dbReference type="OrthoDB" id="426386at2759"/>
<dbReference type="AlphaFoldDB" id="G8YQ84"/>
<dbReference type="OMA" id="MFAFRIG"/>
<evidence type="ECO:0000313" key="3">
    <source>
        <dbReference type="Proteomes" id="UP000005222"/>
    </source>
</evidence>
<dbReference type="Proteomes" id="UP000005222">
    <property type="component" value="Chromosome D"/>
</dbReference>
<gene>
    <name evidence="2" type="primary">Piso0_000849</name>
    <name evidence="2" type="ORF">GNLVRS01_PISO0D05459g</name>
</gene>
<organism evidence="2 3">
    <name type="scientific">Pichia sorbitophila (strain ATCC MYA-4447 / BCRC 22081 / CBS 7064 / NBRC 10061 / NRRL Y-12695)</name>
    <name type="common">Hybrid yeast</name>
    <dbReference type="NCBI Taxonomy" id="559304"/>
    <lineage>
        <taxon>Eukaryota</taxon>
        <taxon>Fungi</taxon>
        <taxon>Dikarya</taxon>
        <taxon>Ascomycota</taxon>
        <taxon>Saccharomycotina</taxon>
        <taxon>Pichiomycetes</taxon>
        <taxon>Debaryomycetaceae</taxon>
        <taxon>Millerozyma</taxon>
    </lineage>
</organism>
<dbReference type="InterPro" id="IPR009688">
    <property type="entry name" value="FAM210A/B-like_dom"/>
</dbReference>
<dbReference type="EMBL" id="FO082056">
    <property type="protein sequence ID" value="CCE78819.1"/>
    <property type="molecule type" value="Genomic_DNA"/>
</dbReference>
<sequence length="231" mass="25821">MSFFRPVGMLRSKIFTQLYRGRSGYLKSPIWKRLQSTGQQVAEQGKSGAPKPKETGLKALVKEYGYSALGVYLGLSCIDLPICYLIVHSMGKDEIEAYENKAKQFFGFGMSEEELKKKQEIDRIHEETEATPDETAKKEGGSKSILSQFSWTEFAIAYGLHKSLIFIRVPITAAITPGIVKVLRGWGFKIGSDKLSTTAAIAKDAIKDATATSPRFGQRPNGKKKWFNFFF</sequence>
<accession>G8YQ84</accession>
<dbReference type="PANTHER" id="PTHR21377:SF0">
    <property type="entry name" value="PROTEIN FAM210B, MITOCHONDRIAL"/>
    <property type="match status" value="1"/>
</dbReference>
<dbReference type="PANTHER" id="PTHR21377">
    <property type="entry name" value="PROTEIN FAM210B, MITOCHONDRIAL"/>
    <property type="match status" value="1"/>
</dbReference>
<dbReference type="Pfam" id="PF06916">
    <property type="entry name" value="FAM210A-B_dom"/>
    <property type="match status" value="1"/>
</dbReference>